<dbReference type="SUPFAM" id="SSF55874">
    <property type="entry name" value="ATPase domain of HSP90 chaperone/DNA topoisomerase II/histidine kinase"/>
    <property type="match status" value="1"/>
</dbReference>
<protein>
    <recommendedName>
        <fullName evidence="2">histidine kinase</fullName>
        <ecNumber evidence="2">2.7.13.3</ecNumber>
    </recommendedName>
</protein>
<gene>
    <name evidence="9" type="ORF">LCGC14_1416960</name>
</gene>
<dbReference type="InterPro" id="IPR006342">
    <property type="entry name" value="FkbM_mtfrase"/>
</dbReference>
<dbReference type="AlphaFoldDB" id="A0A0F9M834"/>
<dbReference type="PANTHER" id="PTHR43304:SF1">
    <property type="entry name" value="PAC DOMAIN-CONTAINING PROTEIN"/>
    <property type="match status" value="1"/>
</dbReference>
<dbReference type="InterPro" id="IPR001610">
    <property type="entry name" value="PAC"/>
</dbReference>
<dbReference type="Pfam" id="PF13426">
    <property type="entry name" value="PAS_9"/>
    <property type="match status" value="1"/>
</dbReference>
<dbReference type="NCBIfam" id="TIGR01444">
    <property type="entry name" value="fkbM_fam"/>
    <property type="match status" value="1"/>
</dbReference>
<dbReference type="Gene3D" id="3.30.450.20">
    <property type="entry name" value="PAS domain"/>
    <property type="match status" value="4"/>
</dbReference>
<evidence type="ECO:0000256" key="1">
    <source>
        <dbReference type="ARBA" id="ARBA00000085"/>
    </source>
</evidence>
<dbReference type="SUPFAM" id="SSF47384">
    <property type="entry name" value="Homodimeric domain of signal transducing histidine kinase"/>
    <property type="match status" value="1"/>
</dbReference>
<dbReference type="Gene3D" id="1.10.287.130">
    <property type="match status" value="1"/>
</dbReference>
<dbReference type="Pfam" id="PF05050">
    <property type="entry name" value="Methyltransf_21"/>
    <property type="match status" value="1"/>
</dbReference>
<comment type="catalytic activity">
    <reaction evidence="1">
        <text>ATP + protein L-histidine = ADP + protein N-phospho-L-histidine.</text>
        <dbReference type="EC" id="2.7.13.3"/>
    </reaction>
</comment>
<dbReference type="PROSITE" id="PS50113">
    <property type="entry name" value="PAC"/>
    <property type="match status" value="3"/>
</dbReference>
<evidence type="ECO:0000313" key="9">
    <source>
        <dbReference type="EMBL" id="KKM72795.1"/>
    </source>
</evidence>
<dbReference type="InterPro" id="IPR013655">
    <property type="entry name" value="PAS_fold_3"/>
</dbReference>
<dbReference type="InterPro" id="IPR029063">
    <property type="entry name" value="SAM-dependent_MTases_sf"/>
</dbReference>
<dbReference type="InterPro" id="IPR003661">
    <property type="entry name" value="HisK_dim/P_dom"/>
</dbReference>
<dbReference type="SMART" id="SM00086">
    <property type="entry name" value="PAC"/>
    <property type="match status" value="5"/>
</dbReference>
<dbReference type="PROSITE" id="PS50112">
    <property type="entry name" value="PAS"/>
    <property type="match status" value="2"/>
</dbReference>
<keyword evidence="5" id="KW-0418">Kinase</keyword>
<dbReference type="CDD" id="cd00082">
    <property type="entry name" value="HisKA"/>
    <property type="match status" value="1"/>
</dbReference>
<accession>A0A0F9M834</accession>
<dbReference type="PANTHER" id="PTHR43304">
    <property type="entry name" value="PHYTOCHROME-LIKE PROTEIN CPH1"/>
    <property type="match status" value="1"/>
</dbReference>
<name>A0A0F9M834_9ZZZZ</name>
<evidence type="ECO:0000256" key="3">
    <source>
        <dbReference type="ARBA" id="ARBA00022553"/>
    </source>
</evidence>
<dbReference type="SUPFAM" id="SSF55785">
    <property type="entry name" value="PYP-like sensor domain (PAS domain)"/>
    <property type="match status" value="5"/>
</dbReference>
<dbReference type="InterPro" id="IPR036890">
    <property type="entry name" value="HATPase_C_sf"/>
</dbReference>
<evidence type="ECO:0000256" key="4">
    <source>
        <dbReference type="ARBA" id="ARBA00022679"/>
    </source>
</evidence>
<dbReference type="SMART" id="SM00387">
    <property type="entry name" value="HATPase_c"/>
    <property type="match status" value="1"/>
</dbReference>
<dbReference type="InterPro" id="IPR005467">
    <property type="entry name" value="His_kinase_dom"/>
</dbReference>
<dbReference type="SUPFAM" id="SSF53335">
    <property type="entry name" value="S-adenosyl-L-methionine-dependent methyltransferases"/>
    <property type="match status" value="1"/>
</dbReference>
<dbReference type="InterPro" id="IPR000014">
    <property type="entry name" value="PAS"/>
</dbReference>
<dbReference type="PRINTS" id="PR00344">
    <property type="entry name" value="BCTRLSENSOR"/>
</dbReference>
<evidence type="ECO:0000259" key="8">
    <source>
        <dbReference type="PROSITE" id="PS50113"/>
    </source>
</evidence>
<feature type="domain" description="PAS" evidence="7">
    <location>
        <begin position="591"/>
        <end position="641"/>
    </location>
</feature>
<dbReference type="CDD" id="cd00130">
    <property type="entry name" value="PAS"/>
    <property type="match status" value="2"/>
</dbReference>
<evidence type="ECO:0000259" key="6">
    <source>
        <dbReference type="PROSITE" id="PS50109"/>
    </source>
</evidence>
<dbReference type="SMART" id="SM00091">
    <property type="entry name" value="PAS"/>
    <property type="match status" value="4"/>
</dbReference>
<keyword evidence="3" id="KW-0597">Phosphoprotein</keyword>
<comment type="caution">
    <text evidence="9">The sequence shown here is derived from an EMBL/GenBank/DDBJ whole genome shotgun (WGS) entry which is preliminary data.</text>
</comment>
<dbReference type="InterPro" id="IPR035965">
    <property type="entry name" value="PAS-like_dom_sf"/>
</dbReference>
<feature type="domain" description="PAC" evidence="8">
    <location>
        <begin position="385"/>
        <end position="435"/>
    </location>
</feature>
<dbReference type="Gene3D" id="3.30.565.10">
    <property type="entry name" value="Histidine kinase-like ATPase, C-terminal domain"/>
    <property type="match status" value="1"/>
</dbReference>
<evidence type="ECO:0000259" key="7">
    <source>
        <dbReference type="PROSITE" id="PS50112"/>
    </source>
</evidence>
<feature type="domain" description="Histidine kinase" evidence="6">
    <location>
        <begin position="712"/>
        <end position="934"/>
    </location>
</feature>
<dbReference type="InterPro" id="IPR000700">
    <property type="entry name" value="PAS-assoc_C"/>
</dbReference>
<keyword evidence="4" id="KW-0808">Transferase</keyword>
<dbReference type="PROSITE" id="PS50109">
    <property type="entry name" value="HIS_KIN"/>
    <property type="match status" value="1"/>
</dbReference>
<dbReference type="Pfam" id="PF02518">
    <property type="entry name" value="HATPase_c"/>
    <property type="match status" value="1"/>
</dbReference>
<dbReference type="GO" id="GO:0000155">
    <property type="term" value="F:phosphorelay sensor kinase activity"/>
    <property type="evidence" value="ECO:0007669"/>
    <property type="project" value="InterPro"/>
</dbReference>
<feature type="domain" description="PAC" evidence="8">
    <location>
        <begin position="125"/>
        <end position="177"/>
    </location>
</feature>
<dbReference type="InterPro" id="IPR036097">
    <property type="entry name" value="HisK_dim/P_sf"/>
</dbReference>
<dbReference type="EC" id="2.7.13.3" evidence="2"/>
<evidence type="ECO:0000256" key="2">
    <source>
        <dbReference type="ARBA" id="ARBA00012438"/>
    </source>
</evidence>
<reference evidence="9" key="1">
    <citation type="journal article" date="2015" name="Nature">
        <title>Complex archaea that bridge the gap between prokaryotes and eukaryotes.</title>
        <authorList>
            <person name="Spang A."/>
            <person name="Saw J.H."/>
            <person name="Jorgensen S.L."/>
            <person name="Zaremba-Niedzwiedzka K."/>
            <person name="Martijn J."/>
            <person name="Lind A.E."/>
            <person name="van Eijk R."/>
            <person name="Schleper C."/>
            <person name="Guy L."/>
            <person name="Ettema T.J."/>
        </authorList>
    </citation>
    <scope>NUCLEOTIDE SEQUENCE</scope>
</reference>
<proteinExistence type="predicted"/>
<dbReference type="InterPro" id="IPR052162">
    <property type="entry name" value="Sensor_kinase/Photoreceptor"/>
</dbReference>
<dbReference type="Pfam" id="PF08447">
    <property type="entry name" value="PAS_3"/>
    <property type="match status" value="2"/>
</dbReference>
<dbReference type="InterPro" id="IPR003594">
    <property type="entry name" value="HATPase_dom"/>
</dbReference>
<dbReference type="EMBL" id="LAZR01009404">
    <property type="protein sequence ID" value="KKM72795.1"/>
    <property type="molecule type" value="Genomic_DNA"/>
</dbReference>
<dbReference type="Pfam" id="PF00512">
    <property type="entry name" value="HisKA"/>
    <property type="match status" value="1"/>
</dbReference>
<dbReference type="InterPro" id="IPR004358">
    <property type="entry name" value="Sig_transdc_His_kin-like_C"/>
</dbReference>
<dbReference type="SMART" id="SM00388">
    <property type="entry name" value="HisKA"/>
    <property type="match status" value="1"/>
</dbReference>
<dbReference type="Gene3D" id="3.40.50.150">
    <property type="entry name" value="Vaccinia Virus protein VP39"/>
    <property type="match status" value="1"/>
</dbReference>
<evidence type="ECO:0000256" key="5">
    <source>
        <dbReference type="ARBA" id="ARBA00022777"/>
    </source>
</evidence>
<organism evidence="9">
    <name type="scientific">marine sediment metagenome</name>
    <dbReference type="NCBI Taxonomy" id="412755"/>
    <lineage>
        <taxon>unclassified sequences</taxon>
        <taxon>metagenomes</taxon>
        <taxon>ecological metagenomes</taxon>
    </lineage>
</organism>
<sequence length="934" mass="109693">AYIGEILICEKTSSLSTMSNKWKEKSCYSHRTEWKPTQKVEVTTLDNLIDIYGKPKFCKIDVEGFEIEVLEGLPKRIYVLCFEFHIELFDEAKKCLNYLINLGYSNFNFVVYGNWSFYSTNWLDYEKIIEIIKKNGRLAFVLFNGKIVHDDNRNFLYTYCFLQDITERKKTEIELKESKEKFEAITEQSIVSISIFQGDKVKYINRVFTAISGYSLEVLYSYDVDELLEKLIHFEDLERVIILSKKTQAGLTNILENTQFRLITKGGQVRHINSFFKSISYQGKSAVLNFFLDITEYILSDQKLKESEEKFRTIAEESMVGISIVQDNVFKEDNKRFLDNAGYTYEEIKNWKPNELFDILVHPDQREEVRKLSRKAQSGENMTTIHKELKIIRKNKEIHWLDLYGRPIIYQNRPAGMNISIDITDHKLLDQQLEESEKKYRLISENANDLISILNDKFRQEYINEQAYLKILGYSKKDLIGKNIWDYVHPEDRERMLSSREISIVSFQEFKGFDREELRIKHKNGHYLWLEYTSKVFVDDQGKSKAIIISRDITERKLTEQKLKESEEKFRTIAEESMVGISIIQNDVFKYINQKLLDYIGYTPEEIKKWKPGELFDILIHPDQREEFKELSRLNQTGENKSTIHIEVSLIRKNGEIIFLDLYGRSIIYQGRTAAMSISIDITDLKKALKVTENEVEKLREIDEIKDELINRISHELKTPLVSIYSTTSYLINHFNDLDEESLLSFIKTIYDGGERLKRLVENLMLVYQIESGMLKLNFRSVNLRNLIENNISNLNWLLIQRKHSLKLHMPQEIYFTVDEKMMTHVINNLLTNAFKYTQHDGEIVIELYEIKNGIELKIKDTGIGFSEKEKILLFSRFGKIERYGKGLDVDIEGPGLGLFIADQIVRLHDGELIAESDGRNKGSTFIVRLYRKV</sequence>
<feature type="domain" description="PAC" evidence="8">
    <location>
        <begin position="514"/>
        <end position="565"/>
    </location>
</feature>
<feature type="non-terminal residue" evidence="9">
    <location>
        <position position="1"/>
    </location>
</feature>
<dbReference type="NCBIfam" id="TIGR00229">
    <property type="entry name" value="sensory_box"/>
    <property type="match status" value="4"/>
</dbReference>
<feature type="domain" description="PAS" evidence="7">
    <location>
        <begin position="436"/>
        <end position="496"/>
    </location>
</feature>